<dbReference type="SMART" id="SM00406">
    <property type="entry name" value="IGv"/>
    <property type="match status" value="1"/>
</dbReference>
<feature type="domain" description="Ig-like" evidence="5">
    <location>
        <begin position="18"/>
        <end position="114"/>
    </location>
</feature>
<keyword evidence="3" id="KW-1280">Immunoglobulin</keyword>
<dbReference type="PROSITE" id="PS50835">
    <property type="entry name" value="IG_LIKE"/>
    <property type="match status" value="1"/>
</dbReference>
<feature type="chain" id="PRO_5034135185" description="Ig-like domain-containing protein" evidence="4">
    <location>
        <begin position="23"/>
        <end position="137"/>
    </location>
</feature>
<dbReference type="Ensembl" id="ENSSDAT00000001121.1">
    <property type="protein sequence ID" value="ENSSDAP00000000963.1"/>
    <property type="gene ID" value="ENSSDAG00000000976.1"/>
</dbReference>
<feature type="signal peptide" evidence="4">
    <location>
        <begin position="1"/>
        <end position="22"/>
    </location>
</feature>
<dbReference type="FunFam" id="2.60.40.10:FF:000212">
    <property type="entry name" value="Immunoglobulin kappa chain variable 12-38"/>
    <property type="match status" value="1"/>
</dbReference>
<dbReference type="AlphaFoldDB" id="A0A8C9NU68"/>
<organism evidence="6 7">
    <name type="scientific">Spermophilus dauricus</name>
    <name type="common">Daurian ground squirrel</name>
    <dbReference type="NCBI Taxonomy" id="99837"/>
    <lineage>
        <taxon>Eukaryota</taxon>
        <taxon>Metazoa</taxon>
        <taxon>Chordata</taxon>
        <taxon>Craniata</taxon>
        <taxon>Vertebrata</taxon>
        <taxon>Euteleostomi</taxon>
        <taxon>Mammalia</taxon>
        <taxon>Eutheria</taxon>
        <taxon>Euarchontoglires</taxon>
        <taxon>Glires</taxon>
        <taxon>Rodentia</taxon>
        <taxon>Sciuromorpha</taxon>
        <taxon>Sciuridae</taxon>
        <taxon>Xerinae</taxon>
        <taxon>Marmotini</taxon>
        <taxon>Spermophilus</taxon>
    </lineage>
</organism>
<dbReference type="PANTHER" id="PTHR23267">
    <property type="entry name" value="IMMUNOGLOBULIN LIGHT CHAIN"/>
    <property type="match status" value="1"/>
</dbReference>
<dbReference type="GO" id="GO:0005576">
    <property type="term" value="C:extracellular region"/>
    <property type="evidence" value="ECO:0007669"/>
    <property type="project" value="UniProtKB-ARBA"/>
</dbReference>
<evidence type="ECO:0000256" key="1">
    <source>
        <dbReference type="ARBA" id="ARBA00022859"/>
    </source>
</evidence>
<keyword evidence="7" id="KW-1185">Reference proteome</keyword>
<dbReference type="InterPro" id="IPR013106">
    <property type="entry name" value="Ig_V-set"/>
</dbReference>
<dbReference type="SMART" id="SM00409">
    <property type="entry name" value="IG"/>
    <property type="match status" value="1"/>
</dbReference>
<dbReference type="InterPro" id="IPR013783">
    <property type="entry name" value="Ig-like_fold"/>
</dbReference>
<dbReference type="Proteomes" id="UP000694422">
    <property type="component" value="Unplaced"/>
</dbReference>
<dbReference type="InterPro" id="IPR007110">
    <property type="entry name" value="Ig-like_dom"/>
</dbReference>
<dbReference type="Pfam" id="PF07686">
    <property type="entry name" value="V-set"/>
    <property type="match status" value="1"/>
</dbReference>
<dbReference type="GO" id="GO:0019814">
    <property type="term" value="C:immunoglobulin complex"/>
    <property type="evidence" value="ECO:0007669"/>
    <property type="project" value="UniProtKB-KW"/>
</dbReference>
<sequence>MAMRTPAQILCFLLLCLPGVRSDITMTQSSSSLPVSLGDRVTITCRASEDIFDYLYWYQQKPGNPPKLLIYSTDQCCNNLQSGVPSRFSGSGYGTDFTLTISDLEPDGVTTYYCLQYYSFPPTVTQAMTKTYQRAEM</sequence>
<accession>A0A8C9NU68</accession>
<proteinExistence type="predicted"/>
<dbReference type="Gene3D" id="2.60.40.10">
    <property type="entry name" value="Immunoglobulins"/>
    <property type="match status" value="1"/>
</dbReference>
<dbReference type="SUPFAM" id="SSF48726">
    <property type="entry name" value="Immunoglobulin"/>
    <property type="match status" value="1"/>
</dbReference>
<reference evidence="6" key="1">
    <citation type="submission" date="2025-08" db="UniProtKB">
        <authorList>
            <consortium name="Ensembl"/>
        </authorList>
    </citation>
    <scope>IDENTIFICATION</scope>
</reference>
<evidence type="ECO:0000256" key="2">
    <source>
        <dbReference type="ARBA" id="ARBA00023130"/>
    </source>
</evidence>
<reference evidence="6" key="2">
    <citation type="submission" date="2025-09" db="UniProtKB">
        <authorList>
            <consortium name="Ensembl"/>
        </authorList>
    </citation>
    <scope>IDENTIFICATION</scope>
</reference>
<evidence type="ECO:0000313" key="6">
    <source>
        <dbReference type="Ensembl" id="ENSSDAP00000000963.1"/>
    </source>
</evidence>
<dbReference type="GO" id="GO:0005886">
    <property type="term" value="C:plasma membrane"/>
    <property type="evidence" value="ECO:0007669"/>
    <property type="project" value="UniProtKB-ARBA"/>
</dbReference>
<keyword evidence="1" id="KW-0391">Immunity</keyword>
<evidence type="ECO:0000256" key="3">
    <source>
        <dbReference type="ARBA" id="ARBA00043265"/>
    </source>
</evidence>
<dbReference type="InterPro" id="IPR003599">
    <property type="entry name" value="Ig_sub"/>
</dbReference>
<dbReference type="InterPro" id="IPR050150">
    <property type="entry name" value="IgV_Light_Chain"/>
</dbReference>
<dbReference type="GO" id="GO:0002250">
    <property type="term" value="P:adaptive immune response"/>
    <property type="evidence" value="ECO:0007669"/>
    <property type="project" value="UniProtKB-KW"/>
</dbReference>
<evidence type="ECO:0000259" key="5">
    <source>
        <dbReference type="PROSITE" id="PS50835"/>
    </source>
</evidence>
<name>A0A8C9NU68_SPEDA</name>
<keyword evidence="2" id="KW-1064">Adaptive immunity</keyword>
<evidence type="ECO:0000313" key="7">
    <source>
        <dbReference type="Proteomes" id="UP000694422"/>
    </source>
</evidence>
<dbReference type="InterPro" id="IPR036179">
    <property type="entry name" value="Ig-like_dom_sf"/>
</dbReference>
<evidence type="ECO:0000256" key="4">
    <source>
        <dbReference type="SAM" id="SignalP"/>
    </source>
</evidence>
<protein>
    <recommendedName>
        <fullName evidence="5">Ig-like domain-containing protein</fullName>
    </recommendedName>
</protein>
<keyword evidence="4" id="KW-0732">Signal</keyword>